<dbReference type="RefSeq" id="XP_067716734.1">
    <property type="nucleotide sequence ID" value="XM_067860633.1"/>
</dbReference>
<comment type="caution">
    <text evidence="1">The sequence shown here is derived from an EMBL/GenBank/DDBJ whole genome shotgun (WGS) entry which is preliminary data.</text>
</comment>
<dbReference type="Proteomes" id="UP001497744">
    <property type="component" value="Unassembled WGS sequence"/>
</dbReference>
<dbReference type="GeneID" id="94196146"/>
<proteinExistence type="predicted"/>
<dbReference type="EMBL" id="BPLF01000003">
    <property type="protein sequence ID" value="GIX64665.1"/>
    <property type="molecule type" value="Genomic_DNA"/>
</dbReference>
<sequence>MSAGKKKLTEAPTNLKEAIDWVLRVSGGDLTYAINTSALNVALPKLLEVPVNNEGFLVKSIDAIKLRDRNPCPITAVATGLQKFIGYEFKKDTTKNTYTISIGQNGVVKQGVIYTSSNGKPQPQTPPSNGTYTSAYYSSSWSTDIEVNGVQTKDEKRNTCVINFFIAVEKIFEGLTELYYNCKTEWAGQSLSGSSDEGLKHFMDRNGFEKAKLNSNMTGEQIISKALNGLKEFDTAYDSAGSNPSLETFRSQLEQNAMSNPSNNPLSALYILATYAYVQSTIPASPSFLGYSGTAALAGGAYGLNFAGLGTFMSALLA</sequence>
<reference evidence="1 2" key="1">
    <citation type="submission" date="2021-06" db="EMBL/GenBank/DDBJ databases">
        <title>Genome sequence of Babesia caballi.</title>
        <authorList>
            <person name="Yamagishi J."/>
            <person name="Kidaka T."/>
            <person name="Ochi A."/>
        </authorList>
    </citation>
    <scope>NUCLEOTIDE SEQUENCE [LARGE SCALE GENOMIC DNA]</scope>
    <source>
        <strain evidence="1">USDA-D6B2</strain>
    </source>
</reference>
<keyword evidence="2" id="KW-1185">Reference proteome</keyword>
<evidence type="ECO:0000313" key="2">
    <source>
        <dbReference type="Proteomes" id="UP001497744"/>
    </source>
</evidence>
<protein>
    <submittedName>
        <fullName evidence="1">Variant erythrocyte surface antigen-1 family protein</fullName>
    </submittedName>
</protein>
<gene>
    <name evidence="1" type="ORF">BcabD6B2_41000</name>
</gene>
<organism evidence="1 2">
    <name type="scientific">Babesia caballi</name>
    <dbReference type="NCBI Taxonomy" id="5871"/>
    <lineage>
        <taxon>Eukaryota</taxon>
        <taxon>Sar</taxon>
        <taxon>Alveolata</taxon>
        <taxon>Apicomplexa</taxon>
        <taxon>Aconoidasida</taxon>
        <taxon>Piroplasmida</taxon>
        <taxon>Babesiidae</taxon>
        <taxon>Babesia</taxon>
    </lineage>
</organism>
<name>A0AAV4LYI2_BABCB</name>
<accession>A0AAV4LYI2</accession>
<evidence type="ECO:0000313" key="1">
    <source>
        <dbReference type="EMBL" id="GIX64665.1"/>
    </source>
</evidence>
<dbReference type="AlphaFoldDB" id="A0AAV4LYI2"/>